<evidence type="ECO:0000313" key="3">
    <source>
        <dbReference type="Proteomes" id="UP000820818"/>
    </source>
</evidence>
<protein>
    <submittedName>
        <fullName evidence="2">Uncharacterized protein</fullName>
    </submittedName>
</protein>
<comment type="caution">
    <text evidence="2">The sequence shown here is derived from an EMBL/GenBank/DDBJ whole genome shotgun (WGS) entry which is preliminary data.</text>
</comment>
<keyword evidence="3" id="KW-1185">Reference proteome</keyword>
<reference evidence="2 3" key="1">
    <citation type="submission" date="2022-05" db="EMBL/GenBank/DDBJ databases">
        <title>A multi-omics perspective on studying reproductive biology in Daphnia sinensis.</title>
        <authorList>
            <person name="Jia J."/>
        </authorList>
    </citation>
    <scope>NUCLEOTIDE SEQUENCE [LARGE SCALE GENOMIC DNA]</scope>
    <source>
        <strain evidence="2 3">WSL</strain>
    </source>
</reference>
<feature type="region of interest" description="Disordered" evidence="1">
    <location>
        <begin position="1"/>
        <end position="22"/>
    </location>
</feature>
<proteinExistence type="predicted"/>
<name>A0AAD5LQN7_9CRUS</name>
<accession>A0AAD5LQN7</accession>
<feature type="region of interest" description="Disordered" evidence="1">
    <location>
        <begin position="57"/>
        <end position="78"/>
    </location>
</feature>
<evidence type="ECO:0000256" key="1">
    <source>
        <dbReference type="SAM" id="MobiDB-lite"/>
    </source>
</evidence>
<dbReference type="EMBL" id="WJBH02000003">
    <property type="protein sequence ID" value="KAI9562188.1"/>
    <property type="molecule type" value="Genomic_DNA"/>
</dbReference>
<dbReference type="AlphaFoldDB" id="A0AAD5LQN7"/>
<evidence type="ECO:0000313" key="2">
    <source>
        <dbReference type="EMBL" id="KAI9562188.1"/>
    </source>
</evidence>
<dbReference type="Proteomes" id="UP000820818">
    <property type="component" value="Linkage Group LG3"/>
</dbReference>
<gene>
    <name evidence="2" type="ORF">GHT06_013153</name>
</gene>
<sequence>MEEAGVHDAQTNKRGCGDDNRREIMQTHGASASLIRPETCRIKCLLELRLSASIRRNGKKQQGQDFCVHSNKEKKTIA</sequence>
<organism evidence="2 3">
    <name type="scientific">Daphnia sinensis</name>
    <dbReference type="NCBI Taxonomy" id="1820382"/>
    <lineage>
        <taxon>Eukaryota</taxon>
        <taxon>Metazoa</taxon>
        <taxon>Ecdysozoa</taxon>
        <taxon>Arthropoda</taxon>
        <taxon>Crustacea</taxon>
        <taxon>Branchiopoda</taxon>
        <taxon>Diplostraca</taxon>
        <taxon>Cladocera</taxon>
        <taxon>Anomopoda</taxon>
        <taxon>Daphniidae</taxon>
        <taxon>Daphnia</taxon>
        <taxon>Daphnia similis group</taxon>
    </lineage>
</organism>